<sequence>MSKAIVIGAGIVGLATARALATRGYKVTVIERNERAVGASIRNFGMVWPIGQATGPMFERAMLSRSIWKEICTEAKIWHDEVGSLHVAYHEDELQVMKEYAELNRQHRNCSLLTPEQALAKSPAINSNGLKGALWSAEEMIIESRVAVGQVTAYLAEKYGVVFHWNTAISRIEHPKVSSGNQSWEADEIFVCSGADFETLYPELFAAAEITKCKLQMMRLVTQPDEWRIGPSLCGGLSMIHYPGFQAAASLPALRKRYEQEYATHLNWGIHVMVSQNGNGELTIGDSHEYGLVHDPFDKEFINRMIIDYLHTFADFKEWKMLQSWHGIYPKMTNGATELITEAAPGVTVINGLGGNGMTLSFGLCEQYIESRG</sequence>
<dbReference type="EMBL" id="QLLR01000027">
    <property type="protein sequence ID" value="RAJ25373.1"/>
    <property type="molecule type" value="Genomic_DNA"/>
</dbReference>
<evidence type="ECO:0000313" key="6">
    <source>
        <dbReference type="EMBL" id="RAJ25373.1"/>
    </source>
</evidence>
<reference evidence="6 7" key="1">
    <citation type="submission" date="2018-06" db="EMBL/GenBank/DDBJ databases">
        <title>Genomic Encyclopedia of Archaeal and Bacterial Type Strains, Phase II (KMG-II): from individual species to whole genera.</title>
        <authorList>
            <person name="Goeker M."/>
        </authorList>
    </citation>
    <scope>NUCLEOTIDE SEQUENCE [LARGE SCALE GENOMIC DNA]</scope>
    <source>
        <strain evidence="6 7">DSM 14825</strain>
    </source>
</reference>
<keyword evidence="3" id="KW-0285">Flavoprotein</keyword>
<evidence type="ECO:0000313" key="7">
    <source>
        <dbReference type="Proteomes" id="UP000249754"/>
    </source>
</evidence>
<dbReference type="GO" id="GO:0016491">
    <property type="term" value="F:oxidoreductase activity"/>
    <property type="evidence" value="ECO:0007669"/>
    <property type="project" value="UniProtKB-KW"/>
</dbReference>
<accession>A0A327SCI6</accession>
<organism evidence="6 7">
    <name type="scientific">Pedobacter cryoconitis</name>
    <dbReference type="NCBI Taxonomy" id="188932"/>
    <lineage>
        <taxon>Bacteria</taxon>
        <taxon>Pseudomonadati</taxon>
        <taxon>Bacteroidota</taxon>
        <taxon>Sphingobacteriia</taxon>
        <taxon>Sphingobacteriales</taxon>
        <taxon>Sphingobacteriaceae</taxon>
        <taxon>Pedobacter</taxon>
    </lineage>
</organism>
<keyword evidence="4" id="KW-0560">Oxidoreductase</keyword>
<dbReference type="NCBIfam" id="TIGR03364">
    <property type="entry name" value="HpnW_proposed"/>
    <property type="match status" value="1"/>
</dbReference>
<comment type="caution">
    <text evidence="6">The sequence shown here is derived from an EMBL/GenBank/DDBJ whole genome shotgun (WGS) entry which is preliminary data.</text>
</comment>
<dbReference type="SUPFAM" id="SSF51905">
    <property type="entry name" value="FAD/NAD(P)-binding domain"/>
    <property type="match status" value="1"/>
</dbReference>
<comment type="similarity">
    <text evidence="2">Belongs to the DadA oxidoreductase family.</text>
</comment>
<proteinExistence type="inferred from homology"/>
<evidence type="ECO:0000256" key="3">
    <source>
        <dbReference type="ARBA" id="ARBA00022630"/>
    </source>
</evidence>
<dbReference type="Pfam" id="PF01266">
    <property type="entry name" value="DAO"/>
    <property type="match status" value="1"/>
</dbReference>
<protein>
    <submittedName>
        <fullName evidence="6">FAD dependent oxidoreductase TIGR03364</fullName>
    </submittedName>
</protein>
<evidence type="ECO:0000256" key="2">
    <source>
        <dbReference type="ARBA" id="ARBA00009410"/>
    </source>
</evidence>
<name>A0A327SCI6_9SPHI</name>
<dbReference type="InterPro" id="IPR017741">
    <property type="entry name" value="FAD-dependent_OxRdtase_HpnW"/>
</dbReference>
<evidence type="ECO:0000259" key="5">
    <source>
        <dbReference type="Pfam" id="PF01266"/>
    </source>
</evidence>
<dbReference type="PANTHER" id="PTHR13847">
    <property type="entry name" value="SARCOSINE DEHYDROGENASE-RELATED"/>
    <property type="match status" value="1"/>
</dbReference>
<gene>
    <name evidence="6" type="ORF">LY11_04108</name>
</gene>
<evidence type="ECO:0000256" key="4">
    <source>
        <dbReference type="ARBA" id="ARBA00023002"/>
    </source>
</evidence>
<evidence type="ECO:0000256" key="1">
    <source>
        <dbReference type="ARBA" id="ARBA00001974"/>
    </source>
</evidence>
<dbReference type="Proteomes" id="UP000249754">
    <property type="component" value="Unassembled WGS sequence"/>
</dbReference>
<comment type="cofactor">
    <cofactor evidence="1">
        <name>FAD</name>
        <dbReference type="ChEBI" id="CHEBI:57692"/>
    </cofactor>
</comment>
<dbReference type="Gene3D" id="3.30.9.10">
    <property type="entry name" value="D-Amino Acid Oxidase, subunit A, domain 2"/>
    <property type="match status" value="1"/>
</dbReference>
<dbReference type="InterPro" id="IPR006076">
    <property type="entry name" value="FAD-dep_OxRdtase"/>
</dbReference>
<dbReference type="STRING" id="188932.AY601_4737"/>
<dbReference type="AlphaFoldDB" id="A0A327SCI6"/>
<feature type="domain" description="FAD dependent oxidoreductase" evidence="5">
    <location>
        <begin position="4"/>
        <end position="366"/>
    </location>
</feature>
<dbReference type="InterPro" id="IPR036188">
    <property type="entry name" value="FAD/NAD-bd_sf"/>
</dbReference>
<dbReference type="RefSeq" id="WP_111635479.1">
    <property type="nucleotide sequence ID" value="NZ_QLLR01000027.1"/>
</dbReference>
<dbReference type="GO" id="GO:0005737">
    <property type="term" value="C:cytoplasm"/>
    <property type="evidence" value="ECO:0007669"/>
    <property type="project" value="TreeGrafter"/>
</dbReference>
<dbReference type="Gene3D" id="3.50.50.60">
    <property type="entry name" value="FAD/NAD(P)-binding domain"/>
    <property type="match status" value="1"/>
</dbReference>
<dbReference type="PANTHER" id="PTHR13847:SF286">
    <property type="entry name" value="D-AMINO ACID DEHYDROGENASE"/>
    <property type="match status" value="1"/>
</dbReference>
<dbReference type="OrthoDB" id="9799943at2"/>